<dbReference type="InterPro" id="IPR003779">
    <property type="entry name" value="CMD-like"/>
</dbReference>
<reference evidence="1 2" key="1">
    <citation type="submission" date="2017-05" db="EMBL/GenBank/DDBJ databases">
        <authorList>
            <person name="Song R."/>
            <person name="Chenine A.L."/>
            <person name="Ruprecht R.M."/>
        </authorList>
    </citation>
    <scope>NUCLEOTIDE SEQUENCE [LARGE SCALE GENOMIC DNA]</scope>
    <source>
        <strain evidence="1">SW32</strain>
    </source>
</reference>
<dbReference type="Pfam" id="PF02627">
    <property type="entry name" value="CMD"/>
    <property type="match status" value="1"/>
</dbReference>
<gene>
    <name evidence="1" type="ORF">B9H00_10030</name>
</gene>
<proteinExistence type="predicted"/>
<dbReference type="GO" id="GO:0051920">
    <property type="term" value="F:peroxiredoxin activity"/>
    <property type="evidence" value="ECO:0007669"/>
    <property type="project" value="InterPro"/>
</dbReference>
<keyword evidence="2" id="KW-1185">Reference proteome</keyword>
<name>A0A240UPD7_9GAMM</name>
<dbReference type="SUPFAM" id="SSF69118">
    <property type="entry name" value="AhpD-like"/>
    <property type="match status" value="1"/>
</dbReference>
<dbReference type="Gene3D" id="1.20.1290.10">
    <property type="entry name" value="AhpD-like"/>
    <property type="match status" value="1"/>
</dbReference>
<dbReference type="Gene3D" id="3.40.50.1820">
    <property type="entry name" value="alpha/beta hydrolase"/>
    <property type="match status" value="1"/>
</dbReference>
<dbReference type="OrthoDB" id="9801400at2"/>
<evidence type="ECO:0000313" key="1">
    <source>
        <dbReference type="EMBL" id="ART63354.1"/>
    </source>
</evidence>
<dbReference type="PANTHER" id="PTHR33570:SF2">
    <property type="entry name" value="CARBOXYMUCONOLACTONE DECARBOXYLASE-LIKE DOMAIN-CONTAINING PROTEIN"/>
    <property type="match status" value="1"/>
</dbReference>
<dbReference type="RefSeq" id="WP_086900538.1">
    <property type="nucleotide sequence ID" value="NZ_CP021358.1"/>
</dbReference>
<dbReference type="SUPFAM" id="SSF53474">
    <property type="entry name" value="alpha/beta-Hydrolases"/>
    <property type="match status" value="1"/>
</dbReference>
<sequence length="390" mass="42505">MRFLSLHQRRIAWRLTGAEAAPLLILAHPLGMHQGIWDELLPHLLPHFRLLSWDLPGHGASAPIQQAITLKTLADDAVALADAVGAERFYFVGTSIGAAIGQTLLQYHPQRLKRLMLTSTGATIATPQDWHERAERVRHEGLAALADTLAPRWFSLATRTTCPDLVEGWMAQLARSDGESYARLCEALADFSTSRDDLEEKLPPLALLGGMEDVATPPAALKALGRLLDDAPVTLLEDIGHVPAVEAPEVLARHLHQALRSSERPTGEGIGFETGLEVRRRVLGPEHVARSLAAATDLDMPFQSLITRTAWGELWGDETLSVTQRSMITLAILAALGRDGELGLHLKTAHRTGVTVEELRQVLMHVATYAGVPAANHAFSLARQHGWGDQ</sequence>
<organism evidence="1 2">
    <name type="scientific">Kushneria marisflavi</name>
    <dbReference type="NCBI Taxonomy" id="157779"/>
    <lineage>
        <taxon>Bacteria</taxon>
        <taxon>Pseudomonadati</taxon>
        <taxon>Pseudomonadota</taxon>
        <taxon>Gammaproteobacteria</taxon>
        <taxon>Oceanospirillales</taxon>
        <taxon>Halomonadaceae</taxon>
        <taxon>Kushneria</taxon>
    </lineage>
</organism>
<dbReference type="EMBL" id="CP021358">
    <property type="protein sequence ID" value="ART63354.1"/>
    <property type="molecule type" value="Genomic_DNA"/>
</dbReference>
<protein>
    <submittedName>
        <fullName evidence="1">Carboxymuconolactone decarboxylase</fullName>
    </submittedName>
</protein>
<dbReference type="InterPro" id="IPR000073">
    <property type="entry name" value="AB_hydrolase_1"/>
</dbReference>
<accession>A0A240UPD7</accession>
<dbReference type="PRINTS" id="PR00111">
    <property type="entry name" value="ABHYDROLASE"/>
</dbReference>
<dbReference type="PANTHER" id="PTHR33570">
    <property type="entry name" value="4-CARBOXYMUCONOLACTONE DECARBOXYLASE FAMILY PROTEIN"/>
    <property type="match status" value="1"/>
</dbReference>
<dbReference type="Pfam" id="PF00561">
    <property type="entry name" value="Abhydrolase_1"/>
    <property type="match status" value="1"/>
</dbReference>
<dbReference type="AlphaFoldDB" id="A0A240UPD7"/>
<dbReference type="KEGG" id="kma:B9H00_10030"/>
<dbReference type="InterPro" id="IPR052512">
    <property type="entry name" value="4CMD/NDH-1_regulator"/>
</dbReference>
<dbReference type="InterPro" id="IPR029032">
    <property type="entry name" value="AhpD-like"/>
</dbReference>
<dbReference type="InterPro" id="IPR029058">
    <property type="entry name" value="AB_hydrolase_fold"/>
</dbReference>
<dbReference type="Proteomes" id="UP000194457">
    <property type="component" value="Chromosome"/>
</dbReference>
<evidence type="ECO:0000313" key="2">
    <source>
        <dbReference type="Proteomes" id="UP000194457"/>
    </source>
</evidence>